<accession>A0A379VU78</accession>
<dbReference type="Proteomes" id="UP000254346">
    <property type="component" value="Unassembled WGS sequence"/>
</dbReference>
<feature type="domain" description="HTH gntR-type" evidence="4">
    <location>
        <begin position="11"/>
        <end position="79"/>
    </location>
</feature>
<dbReference type="SUPFAM" id="SSF46785">
    <property type="entry name" value="Winged helix' DNA-binding domain"/>
    <property type="match status" value="1"/>
</dbReference>
<evidence type="ECO:0000256" key="1">
    <source>
        <dbReference type="ARBA" id="ARBA00023015"/>
    </source>
</evidence>
<dbReference type="Gene3D" id="3.40.1410.10">
    <property type="entry name" value="Chorismate lyase-like"/>
    <property type="match status" value="1"/>
</dbReference>
<dbReference type="GO" id="GO:0003700">
    <property type="term" value="F:DNA-binding transcription factor activity"/>
    <property type="evidence" value="ECO:0007669"/>
    <property type="project" value="InterPro"/>
</dbReference>
<dbReference type="EMBL" id="UGXR01000001">
    <property type="protein sequence ID" value="SUH10175.1"/>
    <property type="molecule type" value="Genomic_DNA"/>
</dbReference>
<dbReference type="AlphaFoldDB" id="A0A379VU78"/>
<dbReference type="Pfam" id="PF00392">
    <property type="entry name" value="GntR"/>
    <property type="match status" value="1"/>
</dbReference>
<evidence type="ECO:0000259" key="4">
    <source>
        <dbReference type="PROSITE" id="PS50949"/>
    </source>
</evidence>
<dbReference type="PRINTS" id="PR00035">
    <property type="entry name" value="HTHGNTR"/>
</dbReference>
<dbReference type="PANTHER" id="PTHR44846">
    <property type="entry name" value="MANNOSYL-D-GLYCERATE TRANSPORT/METABOLISM SYSTEM REPRESSOR MNGR-RELATED"/>
    <property type="match status" value="1"/>
</dbReference>
<dbReference type="PANTHER" id="PTHR44846:SF16">
    <property type="entry name" value="TRANSCRIPTIONAL REGULATOR PHNF-RELATED"/>
    <property type="match status" value="1"/>
</dbReference>
<name>A0A379VU78_SALET</name>
<dbReference type="InterPro" id="IPR036390">
    <property type="entry name" value="WH_DNA-bd_sf"/>
</dbReference>
<dbReference type="InterPro" id="IPR028978">
    <property type="entry name" value="Chorismate_lyase_/UTRA_dom_sf"/>
</dbReference>
<keyword evidence="3" id="KW-0804">Transcription</keyword>
<dbReference type="SMART" id="SM00345">
    <property type="entry name" value="HTH_GNTR"/>
    <property type="match status" value="1"/>
</dbReference>
<protein>
    <submittedName>
        <fullName evidence="5">Histidine utilization repressor</fullName>
    </submittedName>
</protein>
<gene>
    <name evidence="5" type="primary">hutC_2</name>
    <name evidence="5" type="ORF">NCTC8256_04170</name>
</gene>
<reference evidence="5 6" key="1">
    <citation type="submission" date="2018-06" db="EMBL/GenBank/DDBJ databases">
        <authorList>
            <consortium name="Pathogen Informatics"/>
            <person name="Doyle S."/>
        </authorList>
    </citation>
    <scope>NUCLEOTIDE SEQUENCE [LARGE SCALE GENOMIC DNA]</scope>
    <source>
        <strain evidence="5 6">NCTC8256</strain>
    </source>
</reference>
<keyword evidence="1" id="KW-0805">Transcription regulation</keyword>
<dbReference type="InterPro" id="IPR050679">
    <property type="entry name" value="Bact_HTH_transcr_reg"/>
</dbReference>
<evidence type="ECO:0000256" key="3">
    <source>
        <dbReference type="ARBA" id="ARBA00023163"/>
    </source>
</evidence>
<sequence>MYSSRSRSAPAPFYETVKQDICKKIAGGVWQPHDRIPSEAELVAQYGFSRMTINRALRELTDEGWLVRLQGVGTFVAEPKGQSALFEVRSIAEEIAARRHQHRCEVLTLERVRANAIQASRSQRQ</sequence>
<evidence type="ECO:0000256" key="2">
    <source>
        <dbReference type="ARBA" id="ARBA00023125"/>
    </source>
</evidence>
<keyword evidence="2" id="KW-0238">DNA-binding</keyword>
<dbReference type="InterPro" id="IPR036388">
    <property type="entry name" value="WH-like_DNA-bd_sf"/>
</dbReference>
<dbReference type="FunFam" id="1.10.10.10:FF:000079">
    <property type="entry name" value="GntR family transcriptional regulator"/>
    <property type="match status" value="1"/>
</dbReference>
<proteinExistence type="predicted"/>
<organism evidence="5 6">
    <name type="scientific">Salmonella enterica I</name>
    <dbReference type="NCBI Taxonomy" id="59201"/>
    <lineage>
        <taxon>Bacteria</taxon>
        <taxon>Pseudomonadati</taxon>
        <taxon>Pseudomonadota</taxon>
        <taxon>Gammaproteobacteria</taxon>
        <taxon>Enterobacterales</taxon>
        <taxon>Enterobacteriaceae</taxon>
        <taxon>Salmonella</taxon>
    </lineage>
</organism>
<dbReference type="GO" id="GO:0003677">
    <property type="term" value="F:DNA binding"/>
    <property type="evidence" value="ECO:0007669"/>
    <property type="project" value="UniProtKB-KW"/>
</dbReference>
<evidence type="ECO:0000313" key="5">
    <source>
        <dbReference type="EMBL" id="SUH10175.1"/>
    </source>
</evidence>
<dbReference type="CDD" id="cd07377">
    <property type="entry name" value="WHTH_GntR"/>
    <property type="match status" value="1"/>
</dbReference>
<dbReference type="Gene3D" id="1.10.10.10">
    <property type="entry name" value="Winged helix-like DNA-binding domain superfamily/Winged helix DNA-binding domain"/>
    <property type="match status" value="1"/>
</dbReference>
<evidence type="ECO:0000313" key="6">
    <source>
        <dbReference type="Proteomes" id="UP000254346"/>
    </source>
</evidence>
<dbReference type="InterPro" id="IPR000524">
    <property type="entry name" value="Tscrpt_reg_HTH_GntR"/>
</dbReference>
<dbReference type="PROSITE" id="PS50949">
    <property type="entry name" value="HTH_GNTR"/>
    <property type="match status" value="1"/>
</dbReference>